<dbReference type="AlphaFoldDB" id="A0A804HRB0"/>
<keyword evidence="4" id="KW-1185">Reference proteome</keyword>
<dbReference type="Proteomes" id="UP000012960">
    <property type="component" value="Unplaced"/>
</dbReference>
<evidence type="ECO:0000313" key="2">
    <source>
        <dbReference type="EMBL" id="CAG1858822.1"/>
    </source>
</evidence>
<dbReference type="EnsemblPlants" id="Ma01_t07370.1">
    <property type="protein sequence ID" value="Ma01_p07370.1"/>
    <property type="gene ID" value="Ma01_g07370"/>
</dbReference>
<organism evidence="3 4">
    <name type="scientific">Musa acuminata subsp. malaccensis</name>
    <name type="common">Wild banana</name>
    <name type="synonym">Musa malaccensis</name>
    <dbReference type="NCBI Taxonomy" id="214687"/>
    <lineage>
        <taxon>Eukaryota</taxon>
        <taxon>Viridiplantae</taxon>
        <taxon>Streptophyta</taxon>
        <taxon>Embryophyta</taxon>
        <taxon>Tracheophyta</taxon>
        <taxon>Spermatophyta</taxon>
        <taxon>Magnoliopsida</taxon>
        <taxon>Liliopsida</taxon>
        <taxon>Zingiberales</taxon>
        <taxon>Musaceae</taxon>
        <taxon>Musa</taxon>
    </lineage>
</organism>
<feature type="signal peptide" evidence="1">
    <location>
        <begin position="1"/>
        <end position="23"/>
    </location>
</feature>
<proteinExistence type="predicted"/>
<name>A0A804HRB0_MUSAM</name>
<dbReference type="EMBL" id="HG996466">
    <property type="protein sequence ID" value="CAG1858822.1"/>
    <property type="molecule type" value="Genomic_DNA"/>
</dbReference>
<accession>A0A804HRB0</accession>
<evidence type="ECO:0000313" key="3">
    <source>
        <dbReference type="EnsemblPlants" id="Ma01_p07370.1"/>
    </source>
</evidence>
<keyword evidence="1" id="KW-0732">Signal</keyword>
<dbReference type="InParanoid" id="A0A804HRB0"/>
<evidence type="ECO:0000256" key="1">
    <source>
        <dbReference type="SAM" id="SignalP"/>
    </source>
</evidence>
<gene>
    <name evidence="2" type="ORF">GSMUA_291170.1</name>
</gene>
<sequence>MRSGLSTSLLLILLVFSIGNSQCRIMSGEAPSRVADYARGRSKLMRYRMGFATGRSIHGDAAEVLDDTKRAIPGGPDPQHHSVNP</sequence>
<dbReference type="Gramene" id="Ma01_t07370.1">
    <property type="protein sequence ID" value="Ma01_p07370.1"/>
    <property type="gene ID" value="Ma01_g07370"/>
</dbReference>
<protein>
    <submittedName>
        <fullName evidence="2">(wild Malaysian banana) hypothetical protein</fullName>
    </submittedName>
</protein>
<feature type="chain" id="PRO_5036219647" evidence="1">
    <location>
        <begin position="24"/>
        <end position="85"/>
    </location>
</feature>
<reference evidence="2" key="1">
    <citation type="submission" date="2021-03" db="EMBL/GenBank/DDBJ databases">
        <authorList>
            <consortium name="Genoscope - CEA"/>
            <person name="William W."/>
        </authorList>
    </citation>
    <scope>NUCLEOTIDE SEQUENCE</scope>
    <source>
        <strain evidence="2">Doubled-haploid Pahang</strain>
    </source>
</reference>
<reference evidence="3" key="2">
    <citation type="submission" date="2021-05" db="UniProtKB">
        <authorList>
            <consortium name="EnsemblPlants"/>
        </authorList>
    </citation>
    <scope>IDENTIFICATION</scope>
    <source>
        <strain evidence="3">subsp. malaccensis</strain>
    </source>
</reference>
<evidence type="ECO:0000313" key="4">
    <source>
        <dbReference type="Proteomes" id="UP000012960"/>
    </source>
</evidence>